<dbReference type="InterPro" id="IPR017517">
    <property type="entry name" value="Maleyloyr_isom"/>
</dbReference>
<gene>
    <name evidence="2" type="ORF">CFP75_34570</name>
</gene>
<dbReference type="GO" id="GO:0046872">
    <property type="term" value="F:metal ion binding"/>
    <property type="evidence" value="ECO:0007669"/>
    <property type="project" value="InterPro"/>
</dbReference>
<proteinExistence type="predicted"/>
<evidence type="ECO:0000313" key="3">
    <source>
        <dbReference type="Proteomes" id="UP000215563"/>
    </source>
</evidence>
<dbReference type="InterPro" id="IPR034660">
    <property type="entry name" value="DinB/YfiT-like"/>
</dbReference>
<dbReference type="RefSeq" id="WP_020637262.1">
    <property type="nucleotide sequence ID" value="NZ_KB913032.1"/>
</dbReference>
<protein>
    <recommendedName>
        <fullName evidence="1">Mycothiol-dependent maleylpyruvate isomerase metal-binding domain-containing protein</fullName>
    </recommendedName>
</protein>
<evidence type="ECO:0000259" key="1">
    <source>
        <dbReference type="Pfam" id="PF11716"/>
    </source>
</evidence>
<dbReference type="Proteomes" id="UP000215563">
    <property type="component" value="Unassembled WGS sequence"/>
</dbReference>
<organism evidence="2 3">
    <name type="scientific">Amycolatopsis alba DSM 44262</name>
    <dbReference type="NCBI Taxonomy" id="1125972"/>
    <lineage>
        <taxon>Bacteria</taxon>
        <taxon>Bacillati</taxon>
        <taxon>Actinomycetota</taxon>
        <taxon>Actinomycetes</taxon>
        <taxon>Pseudonocardiales</taxon>
        <taxon>Pseudonocardiaceae</taxon>
        <taxon>Amycolatopsis</taxon>
    </lineage>
</organism>
<dbReference type="Gene3D" id="1.20.120.450">
    <property type="entry name" value="dinb family like domain"/>
    <property type="match status" value="1"/>
</dbReference>
<dbReference type="Pfam" id="PF11716">
    <property type="entry name" value="MDMPI_N"/>
    <property type="match status" value="1"/>
</dbReference>
<dbReference type="SUPFAM" id="SSF109854">
    <property type="entry name" value="DinB/YfiT-like putative metalloenzymes"/>
    <property type="match status" value="1"/>
</dbReference>
<reference evidence="2 3" key="1">
    <citation type="submission" date="2017-07" db="EMBL/GenBank/DDBJ databases">
        <title>Amycolatopsis alba DSM 44262 Genome sequencing and assembly.</title>
        <authorList>
            <person name="Kaur N."/>
            <person name="Mayilraj S."/>
        </authorList>
    </citation>
    <scope>NUCLEOTIDE SEQUENCE [LARGE SCALE GENOMIC DNA]</scope>
    <source>
        <strain evidence="2 3">DSM 44262</strain>
    </source>
</reference>
<dbReference type="EMBL" id="NMQU01000121">
    <property type="protein sequence ID" value="OXM44436.1"/>
    <property type="molecule type" value="Genomic_DNA"/>
</dbReference>
<dbReference type="AlphaFoldDB" id="A0A229RCS1"/>
<accession>A0A229RCS1</accession>
<name>A0A229RCS1_AMYAL</name>
<keyword evidence="3" id="KW-1185">Reference proteome</keyword>
<dbReference type="InterPro" id="IPR024344">
    <property type="entry name" value="MDMPI_metal-binding"/>
</dbReference>
<dbReference type="NCBIfam" id="TIGR03083">
    <property type="entry name" value="maleylpyruvate isomerase family mycothiol-dependent enzyme"/>
    <property type="match status" value="1"/>
</dbReference>
<feature type="domain" description="Mycothiol-dependent maleylpyruvate isomerase metal-binding" evidence="1">
    <location>
        <begin position="15"/>
        <end position="123"/>
    </location>
</feature>
<sequence length="218" mass="23108">MDVDEGKILAWTEAERLSVADLLDDLDEQDWPAATLCPKWTVHQLAAHLALSPRTGLKDTIIGAIKARGDWDRMTADQAIEHATRFSPAELVAQIREDAGSAHRSPGAKPIDPLADVLIHGQDIVRPLGRTRPMPEQPAIAAIDHILASPFWGARKRCKGVTMIATDAGWTGGTGPDEVRGPLADLLLAATGRGAGLAALTGPGAKRIGAHCNPPVEV</sequence>
<comment type="caution">
    <text evidence="2">The sequence shown here is derived from an EMBL/GenBank/DDBJ whole genome shotgun (WGS) entry which is preliminary data.</text>
</comment>
<evidence type="ECO:0000313" key="2">
    <source>
        <dbReference type="EMBL" id="OXM44436.1"/>
    </source>
</evidence>